<dbReference type="Proteomes" id="UP000054270">
    <property type="component" value="Unassembled WGS sequence"/>
</dbReference>
<reference evidence="2" key="1">
    <citation type="submission" date="2014-04" db="EMBL/GenBank/DDBJ databases">
        <title>Evolutionary Origins and Diversification of the Mycorrhizal Mutualists.</title>
        <authorList>
            <consortium name="DOE Joint Genome Institute"/>
            <consortium name="Mycorrhizal Genomics Consortium"/>
            <person name="Kohler A."/>
            <person name="Kuo A."/>
            <person name="Nagy L.G."/>
            <person name="Floudas D."/>
            <person name="Copeland A."/>
            <person name="Barry K.W."/>
            <person name="Cichocki N."/>
            <person name="Veneault-Fourrey C."/>
            <person name="LaButti K."/>
            <person name="Lindquist E.A."/>
            <person name="Lipzen A."/>
            <person name="Lundell T."/>
            <person name="Morin E."/>
            <person name="Murat C."/>
            <person name="Riley R."/>
            <person name="Ohm R."/>
            <person name="Sun H."/>
            <person name="Tunlid A."/>
            <person name="Henrissat B."/>
            <person name="Grigoriev I.V."/>
            <person name="Hibbett D.S."/>
            <person name="Martin F."/>
        </authorList>
    </citation>
    <scope>NUCLEOTIDE SEQUENCE [LARGE SCALE GENOMIC DNA]</scope>
    <source>
        <strain evidence="2">FD-334 SS-4</strain>
    </source>
</reference>
<dbReference type="AlphaFoldDB" id="A0A0D2NZW6"/>
<evidence type="ECO:0000313" key="1">
    <source>
        <dbReference type="EMBL" id="KJA22026.1"/>
    </source>
</evidence>
<proteinExistence type="predicted"/>
<organism evidence="1 2">
    <name type="scientific">Hypholoma sublateritium (strain FD-334 SS-4)</name>
    <dbReference type="NCBI Taxonomy" id="945553"/>
    <lineage>
        <taxon>Eukaryota</taxon>
        <taxon>Fungi</taxon>
        <taxon>Dikarya</taxon>
        <taxon>Basidiomycota</taxon>
        <taxon>Agaricomycotina</taxon>
        <taxon>Agaricomycetes</taxon>
        <taxon>Agaricomycetidae</taxon>
        <taxon>Agaricales</taxon>
        <taxon>Agaricineae</taxon>
        <taxon>Strophariaceae</taxon>
        <taxon>Hypholoma</taxon>
    </lineage>
</organism>
<gene>
    <name evidence="1" type="ORF">HYPSUDRAFT_216004</name>
</gene>
<evidence type="ECO:0000313" key="2">
    <source>
        <dbReference type="Proteomes" id="UP000054270"/>
    </source>
</evidence>
<accession>A0A0D2NZW6</accession>
<dbReference type="EMBL" id="KN817553">
    <property type="protein sequence ID" value="KJA22026.1"/>
    <property type="molecule type" value="Genomic_DNA"/>
</dbReference>
<sequence>MKARTKGVDPFEIIAAGCYPSVLTNLARNVHANFLGLLPPVNYLHRASRLGRVPRYVAPNSPSLQAPLDVVFGANIVSEVLHASWLRDVFATLLRRPTLATKSRTVEEVFACAVPSTREQTARVIRRSRL</sequence>
<protein>
    <submittedName>
        <fullName evidence="1">Uncharacterized protein</fullName>
    </submittedName>
</protein>
<name>A0A0D2NZW6_HYPSF</name>
<keyword evidence="2" id="KW-1185">Reference proteome</keyword>